<dbReference type="GO" id="GO:0005634">
    <property type="term" value="C:nucleus"/>
    <property type="evidence" value="ECO:0007669"/>
    <property type="project" value="TreeGrafter"/>
</dbReference>
<proteinExistence type="predicted"/>
<keyword evidence="1" id="KW-0175">Coiled coil</keyword>
<organism evidence="3 4">
    <name type="scientific">Chlamydomonas incerta</name>
    <dbReference type="NCBI Taxonomy" id="51695"/>
    <lineage>
        <taxon>Eukaryota</taxon>
        <taxon>Viridiplantae</taxon>
        <taxon>Chlorophyta</taxon>
        <taxon>core chlorophytes</taxon>
        <taxon>Chlorophyceae</taxon>
        <taxon>CS clade</taxon>
        <taxon>Chlamydomonadales</taxon>
        <taxon>Chlamydomonadaceae</taxon>
        <taxon>Chlamydomonas</taxon>
    </lineage>
</organism>
<protein>
    <submittedName>
        <fullName evidence="3">Uncharacterized protein</fullName>
    </submittedName>
</protein>
<evidence type="ECO:0000256" key="1">
    <source>
        <dbReference type="ARBA" id="ARBA00023054"/>
    </source>
</evidence>
<accession>A0A835TA40</accession>
<dbReference type="PANTHER" id="PTHR15885:SF1">
    <property type="entry name" value="COILED-COIL DOMAIN-CONTAINING PROTEIN 174"/>
    <property type="match status" value="1"/>
</dbReference>
<dbReference type="Proteomes" id="UP000650467">
    <property type="component" value="Unassembled WGS sequence"/>
</dbReference>
<dbReference type="OrthoDB" id="333551at2759"/>
<sequence length="193" mass="21760">MQRRNAGVEERDRRDKLEVKTTADRVGECYAALERKAQLYEKLARGELDDEGEQYEVDFLRKGGADDEGPGGEGPGGRRGGDPVDSMLQAVSGTGAMMTADMARERERRDWERDQERVMADEQAEERRRKQKEALLYLGEQTREERQRAEAVKVRKEEAVRSKREELKAKFLKEQVAKKLAGAGTGTAGGKKS</sequence>
<reference evidence="3" key="1">
    <citation type="journal article" date="2020" name="bioRxiv">
        <title>Comparative genomics of Chlamydomonas.</title>
        <authorList>
            <person name="Craig R.J."/>
            <person name="Hasan A.R."/>
            <person name="Ness R.W."/>
            <person name="Keightley P.D."/>
        </authorList>
    </citation>
    <scope>NUCLEOTIDE SEQUENCE</scope>
    <source>
        <strain evidence="3">SAG 7.73</strain>
    </source>
</reference>
<feature type="region of interest" description="Disordered" evidence="2">
    <location>
        <begin position="51"/>
        <end position="129"/>
    </location>
</feature>
<dbReference type="EMBL" id="JAEHOC010000008">
    <property type="protein sequence ID" value="KAG2439278.1"/>
    <property type="molecule type" value="Genomic_DNA"/>
</dbReference>
<name>A0A835TA40_CHLIN</name>
<dbReference type="InterPro" id="IPR025066">
    <property type="entry name" value="CCDC174-like"/>
</dbReference>
<evidence type="ECO:0000256" key="2">
    <source>
        <dbReference type="SAM" id="MobiDB-lite"/>
    </source>
</evidence>
<evidence type="ECO:0000313" key="4">
    <source>
        <dbReference type="Proteomes" id="UP000650467"/>
    </source>
</evidence>
<dbReference type="AlphaFoldDB" id="A0A835TA40"/>
<feature type="compositionally biased region" description="Basic and acidic residues" evidence="2">
    <location>
        <begin position="102"/>
        <end position="128"/>
    </location>
</feature>
<evidence type="ECO:0000313" key="3">
    <source>
        <dbReference type="EMBL" id="KAG2439278.1"/>
    </source>
</evidence>
<comment type="caution">
    <text evidence="3">The sequence shown here is derived from an EMBL/GenBank/DDBJ whole genome shotgun (WGS) entry which is preliminary data.</text>
</comment>
<keyword evidence="4" id="KW-1185">Reference proteome</keyword>
<gene>
    <name evidence="3" type="ORF">HXX76_004639</name>
</gene>
<dbReference type="PANTHER" id="PTHR15885">
    <property type="entry name" value="COILED-COIL DOMAIN-CONTAINING PROTEIN 174"/>
    <property type="match status" value="1"/>
</dbReference>